<evidence type="ECO:0000256" key="3">
    <source>
        <dbReference type="ARBA" id="ARBA00022426"/>
    </source>
</evidence>
<evidence type="ECO:0000256" key="4">
    <source>
        <dbReference type="ARBA" id="ARBA00022448"/>
    </source>
</evidence>
<dbReference type="RefSeq" id="WP_110794442.1">
    <property type="nucleotide sequence ID" value="NZ_KZ826481.1"/>
</dbReference>
<gene>
    <name evidence="14" type="ORF">DI396_01885</name>
</gene>
<comment type="function">
    <text evidence="1">Efflux system for nickel and cobalt.</text>
</comment>
<dbReference type="OrthoDB" id="9812956at2"/>
<keyword evidence="5" id="KW-1003">Cell membrane</keyword>
<evidence type="ECO:0000313" key="15">
    <source>
        <dbReference type="Proteomes" id="UP000248012"/>
    </source>
</evidence>
<dbReference type="GO" id="GO:0015099">
    <property type="term" value="F:nickel cation transmembrane transporter activity"/>
    <property type="evidence" value="ECO:0007669"/>
    <property type="project" value="UniProtKB-UniRule"/>
</dbReference>
<feature type="transmembrane region" description="Helical" evidence="13">
    <location>
        <begin position="275"/>
        <end position="301"/>
    </location>
</feature>
<evidence type="ECO:0000256" key="1">
    <source>
        <dbReference type="ARBA" id="ARBA00002510"/>
    </source>
</evidence>
<dbReference type="PANTHER" id="PTHR40659">
    <property type="entry name" value="NICKEL/COBALT EFFLUX SYSTEM RCNA"/>
    <property type="match status" value="1"/>
</dbReference>
<evidence type="ECO:0000313" key="14">
    <source>
        <dbReference type="EMBL" id="PYC48863.1"/>
    </source>
</evidence>
<keyword evidence="7 13" id="KW-0812">Transmembrane</keyword>
<evidence type="ECO:0000256" key="6">
    <source>
        <dbReference type="ARBA" id="ARBA00022596"/>
    </source>
</evidence>
<comment type="subcellular location">
    <subcellularLocation>
        <location evidence="2 13">Cell membrane</location>
        <topology evidence="2 13">Multi-pass membrane protein</topology>
    </subcellularLocation>
</comment>
<keyword evidence="12" id="KW-0170">Cobalt</keyword>
<proteinExistence type="inferred from homology"/>
<feature type="transmembrane region" description="Helical" evidence="13">
    <location>
        <begin position="145"/>
        <end position="163"/>
    </location>
</feature>
<evidence type="ECO:0000256" key="7">
    <source>
        <dbReference type="ARBA" id="ARBA00022692"/>
    </source>
</evidence>
<dbReference type="GO" id="GO:0032025">
    <property type="term" value="P:response to cobalt ion"/>
    <property type="evidence" value="ECO:0007669"/>
    <property type="project" value="TreeGrafter"/>
</dbReference>
<keyword evidence="15" id="KW-1185">Reference proteome</keyword>
<dbReference type="AlphaFoldDB" id="A0A2V4NEU3"/>
<dbReference type="Proteomes" id="UP000248012">
    <property type="component" value="Unassembled WGS sequence"/>
</dbReference>
<evidence type="ECO:0000256" key="10">
    <source>
        <dbReference type="ARBA" id="ARBA00023112"/>
    </source>
</evidence>
<dbReference type="GO" id="GO:0006824">
    <property type="term" value="P:cobalt ion transport"/>
    <property type="evidence" value="ECO:0007669"/>
    <property type="project" value="UniProtKB-KW"/>
</dbReference>
<protein>
    <recommendedName>
        <fullName evidence="13">Nickel/cobalt efflux system</fullName>
    </recommendedName>
</protein>
<dbReference type="InterPro" id="IPR011541">
    <property type="entry name" value="Ni/Co_transpt_high_affinity"/>
</dbReference>
<evidence type="ECO:0000256" key="13">
    <source>
        <dbReference type="RuleBase" id="RU362101"/>
    </source>
</evidence>
<dbReference type="EMBL" id="QFVT01000002">
    <property type="protein sequence ID" value="PYC48863.1"/>
    <property type="molecule type" value="Genomic_DNA"/>
</dbReference>
<feature type="transmembrane region" description="Helical" evidence="13">
    <location>
        <begin position="322"/>
        <end position="341"/>
    </location>
</feature>
<evidence type="ECO:0000256" key="2">
    <source>
        <dbReference type="ARBA" id="ARBA00004651"/>
    </source>
</evidence>
<evidence type="ECO:0000256" key="12">
    <source>
        <dbReference type="ARBA" id="ARBA00023285"/>
    </source>
</evidence>
<feature type="transmembrane region" description="Helical" evidence="13">
    <location>
        <begin position="105"/>
        <end position="133"/>
    </location>
</feature>
<accession>A0A2V4NEU3</accession>
<dbReference type="GO" id="GO:0046583">
    <property type="term" value="F:monoatomic cation efflux transmembrane transporter activity"/>
    <property type="evidence" value="ECO:0007669"/>
    <property type="project" value="TreeGrafter"/>
</dbReference>
<keyword evidence="6" id="KW-0533">Nickel</keyword>
<name>A0A2V4NEU3_9RHOB</name>
<evidence type="ECO:0000256" key="11">
    <source>
        <dbReference type="ARBA" id="ARBA00023136"/>
    </source>
</evidence>
<evidence type="ECO:0000256" key="8">
    <source>
        <dbReference type="ARBA" id="ARBA00022989"/>
    </source>
</evidence>
<feature type="transmembrane region" description="Helical" evidence="13">
    <location>
        <begin position="248"/>
        <end position="269"/>
    </location>
</feature>
<keyword evidence="4 13" id="KW-0813">Transport</keyword>
<keyword evidence="10" id="KW-0921">Nickel transport</keyword>
<dbReference type="InterPro" id="IPR051224">
    <property type="entry name" value="NiCoT_RcnA"/>
</dbReference>
<comment type="caution">
    <text evidence="14">The sequence shown here is derived from an EMBL/GenBank/DDBJ whole genome shotgun (WGS) entry which is preliminary data.</text>
</comment>
<dbReference type="GO" id="GO:0005886">
    <property type="term" value="C:plasma membrane"/>
    <property type="evidence" value="ECO:0007669"/>
    <property type="project" value="UniProtKB-SubCell"/>
</dbReference>
<evidence type="ECO:0000256" key="9">
    <source>
        <dbReference type="ARBA" id="ARBA00023065"/>
    </source>
</evidence>
<keyword evidence="3" id="KW-0171">Cobalt transport</keyword>
<sequence>MRSGLLKGGGFWAGLVLIFALGLGYWLWGMGGFSGIARWASEWQRQVQTTMAHALRALKSGEAGALVGLWSLCFAYGFFHAAGPGHGKLVIGGYGMAQRVPVRRLLALALASSLAQAATAVILVTGGIAILGWGRAQLTQTADRFLEPVSYGAIALIGLWLLLRGARKIWRQLRARRAPVQAQDQRHYADLHGLHHSDAPADKAFNDRYGASADDDHHLHADEGVCGCGHKHGPTLEEAQSVRSLRDAAMLIGAVAIRPCTGAVFLLILTWKMDLLAAGIAGAFIMGLGTASITGLVAVAAGMMREGALAPLASGAVARAMALAEVLAGGLIAAVALQMVMRLM</sequence>
<evidence type="ECO:0000256" key="5">
    <source>
        <dbReference type="ARBA" id="ARBA00022475"/>
    </source>
</evidence>
<dbReference type="PANTHER" id="PTHR40659:SF1">
    <property type="entry name" value="NICKEL_COBALT EFFLUX SYSTEM RCNA"/>
    <property type="match status" value="1"/>
</dbReference>
<keyword evidence="9" id="KW-0406">Ion transport</keyword>
<dbReference type="GO" id="GO:0010045">
    <property type="term" value="P:response to nickel cation"/>
    <property type="evidence" value="ECO:0007669"/>
    <property type="project" value="TreeGrafter"/>
</dbReference>
<comment type="similarity">
    <text evidence="13">Belongs to the NiCoT transporter (TC 2.A.52) family.</text>
</comment>
<reference evidence="14 15" key="1">
    <citation type="submission" date="2018-05" db="EMBL/GenBank/DDBJ databases">
        <title>Oceanovita maritima gen. nov., sp. nov., a marine bacterium in the family Rhodobacteraceae isolated from surface seawater of Lundu port Xiamen, China.</title>
        <authorList>
            <person name="Hetharua B.H."/>
            <person name="Min D."/>
            <person name="Liao H."/>
            <person name="Tian Y."/>
        </authorList>
    </citation>
    <scope>NUCLEOTIDE SEQUENCE [LARGE SCALE GENOMIC DNA]</scope>
    <source>
        <strain evidence="14 15">FSX-11</strain>
    </source>
</reference>
<feature type="transmembrane region" description="Helical" evidence="13">
    <location>
        <begin position="9"/>
        <end position="28"/>
    </location>
</feature>
<organism evidence="14 15">
    <name type="scientific">Litorivita pollutaquae</name>
    <dbReference type="NCBI Taxonomy" id="2200892"/>
    <lineage>
        <taxon>Bacteria</taxon>
        <taxon>Pseudomonadati</taxon>
        <taxon>Pseudomonadota</taxon>
        <taxon>Alphaproteobacteria</taxon>
        <taxon>Rhodobacterales</taxon>
        <taxon>Paracoccaceae</taxon>
        <taxon>Litorivita</taxon>
    </lineage>
</organism>
<keyword evidence="11 13" id="KW-0472">Membrane</keyword>
<keyword evidence="8 13" id="KW-1133">Transmembrane helix</keyword>
<dbReference type="Pfam" id="PF03824">
    <property type="entry name" value="NicO"/>
    <property type="match status" value="1"/>
</dbReference>